<sequence length="162" mass="17142">MSARSAALLGLLVALLGVSIAAAATGFGRDEENPPRRLATADAYAAIRPDMAQERIDLEFLLIHARLDTDEELGEQLAALAGRSAEQAAALAAIEPPSSIADLVAVLHRAVADQAASLRRVARQAREEGPGAVRAAQSELRAQAERILDARRRLETSFLIGS</sequence>
<organism evidence="2 3">
    <name type="scientific">Conexibacter stalactiti</name>
    <dbReference type="NCBI Taxonomy" id="1940611"/>
    <lineage>
        <taxon>Bacteria</taxon>
        <taxon>Bacillati</taxon>
        <taxon>Actinomycetota</taxon>
        <taxon>Thermoleophilia</taxon>
        <taxon>Solirubrobacterales</taxon>
        <taxon>Conexibacteraceae</taxon>
        <taxon>Conexibacter</taxon>
    </lineage>
</organism>
<evidence type="ECO:0000256" key="1">
    <source>
        <dbReference type="SAM" id="SignalP"/>
    </source>
</evidence>
<dbReference type="Proteomes" id="UP001284601">
    <property type="component" value="Unassembled WGS sequence"/>
</dbReference>
<evidence type="ECO:0000313" key="3">
    <source>
        <dbReference type="Proteomes" id="UP001284601"/>
    </source>
</evidence>
<name>A0ABU4HQI2_9ACTN</name>
<gene>
    <name evidence="2" type="ORF">R7226_14600</name>
</gene>
<feature type="chain" id="PRO_5046905068" description="Periplasmic heavy metal sensor" evidence="1">
    <location>
        <begin position="24"/>
        <end position="162"/>
    </location>
</feature>
<comment type="caution">
    <text evidence="2">The sequence shown here is derived from an EMBL/GenBank/DDBJ whole genome shotgun (WGS) entry which is preliminary data.</text>
</comment>
<keyword evidence="1" id="KW-0732">Signal</keyword>
<protein>
    <recommendedName>
        <fullName evidence="4">Periplasmic heavy metal sensor</fullName>
    </recommendedName>
</protein>
<evidence type="ECO:0008006" key="4">
    <source>
        <dbReference type="Google" id="ProtNLM"/>
    </source>
</evidence>
<proteinExistence type="predicted"/>
<keyword evidence="3" id="KW-1185">Reference proteome</keyword>
<dbReference type="EMBL" id="JAWSTH010000036">
    <property type="protein sequence ID" value="MDW5595577.1"/>
    <property type="molecule type" value="Genomic_DNA"/>
</dbReference>
<evidence type="ECO:0000313" key="2">
    <source>
        <dbReference type="EMBL" id="MDW5595577.1"/>
    </source>
</evidence>
<reference evidence="3" key="1">
    <citation type="submission" date="2023-07" db="EMBL/GenBank/DDBJ databases">
        <title>Conexibacter stalactiti sp. nov., isolated from stalactites in a lava cave and emended description of the genus Conexibacter.</title>
        <authorList>
            <person name="Lee S.D."/>
        </authorList>
    </citation>
    <scope>NUCLEOTIDE SEQUENCE [LARGE SCALE GENOMIC DNA]</scope>
    <source>
        <strain evidence="3">KCTC 39840</strain>
    </source>
</reference>
<feature type="signal peptide" evidence="1">
    <location>
        <begin position="1"/>
        <end position="23"/>
    </location>
</feature>
<dbReference type="RefSeq" id="WP_318597913.1">
    <property type="nucleotide sequence ID" value="NZ_JAWSTH010000036.1"/>
</dbReference>
<accession>A0ABU4HQI2</accession>